<evidence type="ECO:0000256" key="6">
    <source>
        <dbReference type="SAM" id="Coils"/>
    </source>
</evidence>
<evidence type="ECO:0000313" key="8">
    <source>
        <dbReference type="EMBL" id="KAK7788651.1"/>
    </source>
</evidence>
<evidence type="ECO:0000256" key="1">
    <source>
        <dbReference type="ARBA" id="ARBA00004370"/>
    </source>
</evidence>
<evidence type="ECO:0000256" key="5">
    <source>
        <dbReference type="ARBA" id="ARBA00023136"/>
    </source>
</evidence>
<dbReference type="PANTHER" id="PTHR12911">
    <property type="entry name" value="SAD1/UNC-84-LIKE PROTEIN-RELATED"/>
    <property type="match status" value="1"/>
</dbReference>
<reference evidence="8 9" key="1">
    <citation type="submission" date="2024-03" db="EMBL/GenBank/DDBJ databases">
        <title>The genome assembly and annotation of the cricket Gryllus longicercus Weissman &amp; Gray.</title>
        <authorList>
            <person name="Szrajer S."/>
            <person name="Gray D."/>
            <person name="Ylla G."/>
        </authorList>
    </citation>
    <scope>NUCLEOTIDE SEQUENCE [LARGE SCALE GENOMIC DNA]</scope>
    <source>
        <strain evidence="8">DAG 2021-001</strain>
        <tissue evidence="8">Whole body minus gut</tissue>
    </source>
</reference>
<dbReference type="Proteomes" id="UP001378592">
    <property type="component" value="Unassembled WGS sequence"/>
</dbReference>
<keyword evidence="5" id="KW-0472">Membrane</keyword>
<dbReference type="PROSITE" id="PS51469">
    <property type="entry name" value="SUN"/>
    <property type="match status" value="1"/>
</dbReference>
<feature type="domain" description="SUN" evidence="7">
    <location>
        <begin position="644"/>
        <end position="805"/>
    </location>
</feature>
<sequence>MEDNERNELIENGRIHSVLRSASNRVIEKEKYVNVSIVSSKTKLRHRNVKGHISQSHHAVAHVKDGDKSEAGLDFDNIVADKSLSENGMTRNKNFHTVADQHVFNNLPIHKQNDQTTNSSNCRSSMKRSAYLFYKAAGEWWNVFPKTDYTYSKSSTCRKEIAPGVMTMPNMSRSPLHSYLGRKSMETSSPRLNRTFDKSLSGDFSDDAYNVSSTTYITTTRTSLLKRIVSSVWQFFSLVYSVLTLKKYRLGIQSTLVTRRAGHVNTISRYHLLEFMCYQSACYFLRLDAWILSLFHRSNFGHQMIEKKRESKYLFLLLIPPLLYLGLWCNSASTSPLAALSTFMSGGVNLLPSSLVQKTSTYGVEKLTNPPMDEENLDLLVQKILSSSEFKNVLLVQDFRNKEHLMYNEEMFLSSVKLEHEKLKVEFDNENKELELALAEQQKILLEHQATNERLSLEYSILIDRMEQLKIQVKSLQAHNVHLSRRVGECRKIFIQTFPKVEIEKHVSNFLHGLFDIPDAEGNNKETMKSWIKTLLIAKDNLEDHLAETMTIVNKRIEEATGKSAETLMASISDMMKEEFLKQEKKLHADTIKYISVTGETISANSCDGCSLSIDKVKEIVNNALHLYDADKTGMVDYALESAGGTVINIRCTENYNERSLALSFLGMTFPWSSNHPRIALQPEIHPGKCWAFRGAQGYLVIRLAKRIKVSAFSIEHIPVSISHAGNVDAAPKNFSVRGLNNETDREPVLLGKYMYQATGPPLQIFPVQNEEAPPYQIVELAIESNHGNLEYTCLYRFRVHGIVI</sequence>
<dbReference type="GO" id="GO:0043495">
    <property type="term" value="F:protein-membrane adaptor activity"/>
    <property type="evidence" value="ECO:0007669"/>
    <property type="project" value="TreeGrafter"/>
</dbReference>
<dbReference type="Pfam" id="PF07738">
    <property type="entry name" value="Sad1_UNC"/>
    <property type="match status" value="1"/>
</dbReference>
<name>A0AAN9UZD6_9ORTH</name>
<proteinExistence type="predicted"/>
<dbReference type="PANTHER" id="PTHR12911:SF8">
    <property type="entry name" value="KLAROID PROTEIN-RELATED"/>
    <property type="match status" value="1"/>
</dbReference>
<dbReference type="InterPro" id="IPR045119">
    <property type="entry name" value="SUN1-5"/>
</dbReference>
<dbReference type="AlphaFoldDB" id="A0AAN9UZD6"/>
<accession>A0AAN9UZD6</accession>
<keyword evidence="3" id="KW-1133">Transmembrane helix</keyword>
<evidence type="ECO:0000256" key="4">
    <source>
        <dbReference type="ARBA" id="ARBA00023054"/>
    </source>
</evidence>
<organism evidence="8 9">
    <name type="scientific">Gryllus longicercus</name>
    <dbReference type="NCBI Taxonomy" id="2509291"/>
    <lineage>
        <taxon>Eukaryota</taxon>
        <taxon>Metazoa</taxon>
        <taxon>Ecdysozoa</taxon>
        <taxon>Arthropoda</taxon>
        <taxon>Hexapoda</taxon>
        <taxon>Insecta</taxon>
        <taxon>Pterygota</taxon>
        <taxon>Neoptera</taxon>
        <taxon>Polyneoptera</taxon>
        <taxon>Orthoptera</taxon>
        <taxon>Ensifera</taxon>
        <taxon>Gryllidea</taxon>
        <taxon>Grylloidea</taxon>
        <taxon>Gryllidae</taxon>
        <taxon>Gryllinae</taxon>
        <taxon>Gryllus</taxon>
    </lineage>
</organism>
<gene>
    <name evidence="8" type="ORF">R5R35_013077</name>
</gene>
<evidence type="ECO:0000256" key="2">
    <source>
        <dbReference type="ARBA" id="ARBA00022692"/>
    </source>
</evidence>
<evidence type="ECO:0000256" key="3">
    <source>
        <dbReference type="ARBA" id="ARBA00022989"/>
    </source>
</evidence>
<evidence type="ECO:0000259" key="7">
    <source>
        <dbReference type="PROSITE" id="PS51469"/>
    </source>
</evidence>
<dbReference type="Gene3D" id="2.60.120.260">
    <property type="entry name" value="Galactose-binding domain-like"/>
    <property type="match status" value="1"/>
</dbReference>
<feature type="coiled-coil region" evidence="6">
    <location>
        <begin position="413"/>
        <end position="486"/>
    </location>
</feature>
<keyword evidence="4 6" id="KW-0175">Coiled coil</keyword>
<keyword evidence="2" id="KW-0812">Transmembrane</keyword>
<dbReference type="FunFam" id="2.60.120.260:FF:000009">
    <property type="entry name" value="SUN domain-containing protein 1 isoform X1"/>
    <property type="match status" value="1"/>
</dbReference>
<keyword evidence="9" id="KW-1185">Reference proteome</keyword>
<comment type="caution">
    <text evidence="8">The sequence shown here is derived from an EMBL/GenBank/DDBJ whole genome shotgun (WGS) entry which is preliminary data.</text>
</comment>
<protein>
    <recommendedName>
        <fullName evidence="7">SUN domain-containing protein</fullName>
    </recommendedName>
</protein>
<evidence type="ECO:0000313" key="9">
    <source>
        <dbReference type="Proteomes" id="UP001378592"/>
    </source>
</evidence>
<dbReference type="EMBL" id="JAZDUA010000983">
    <property type="protein sequence ID" value="KAK7788651.1"/>
    <property type="molecule type" value="Genomic_DNA"/>
</dbReference>
<dbReference type="GO" id="GO:0034993">
    <property type="term" value="C:meiotic nuclear membrane microtubule tethering complex"/>
    <property type="evidence" value="ECO:0007669"/>
    <property type="project" value="TreeGrafter"/>
</dbReference>
<dbReference type="InterPro" id="IPR012919">
    <property type="entry name" value="SUN_dom"/>
</dbReference>
<comment type="subcellular location">
    <subcellularLocation>
        <location evidence="1">Membrane</location>
    </subcellularLocation>
</comment>